<evidence type="ECO:0000313" key="11">
    <source>
        <dbReference type="EMBL" id="CAF4057560.1"/>
    </source>
</evidence>
<dbReference type="Proteomes" id="UP000682733">
    <property type="component" value="Unassembled WGS sequence"/>
</dbReference>
<accession>A0A815BP89</accession>
<dbReference type="SMART" id="SM00238">
    <property type="entry name" value="BIR"/>
    <property type="match status" value="2"/>
</dbReference>
<comment type="similarity">
    <text evidence="1">Belongs to the IAP family.</text>
</comment>
<keyword evidence="2" id="KW-0479">Metal-binding</keyword>
<reference evidence="9" key="1">
    <citation type="submission" date="2021-02" db="EMBL/GenBank/DDBJ databases">
        <authorList>
            <person name="Nowell W R."/>
        </authorList>
    </citation>
    <scope>NUCLEOTIDE SEQUENCE</scope>
</reference>
<dbReference type="AlphaFoldDB" id="A0A815BP89"/>
<evidence type="ECO:0000256" key="2">
    <source>
        <dbReference type="ARBA" id="ARBA00022723"/>
    </source>
</evidence>
<dbReference type="PANTHER" id="PTHR10044:SF139">
    <property type="entry name" value="DEATH-ASSOCIATED INHIBITOR OF APOPTOSIS 2"/>
    <property type="match status" value="1"/>
</dbReference>
<proteinExistence type="inferred from homology"/>
<dbReference type="Proteomes" id="UP000681722">
    <property type="component" value="Unassembled WGS sequence"/>
</dbReference>
<dbReference type="CDD" id="cd00022">
    <property type="entry name" value="BIR"/>
    <property type="match status" value="1"/>
</dbReference>
<dbReference type="FunFam" id="1.10.1170.10:FF:000002">
    <property type="entry name" value="Baculoviral IAP repeat containing 7"/>
    <property type="match status" value="1"/>
</dbReference>
<evidence type="ECO:0000313" key="9">
    <source>
        <dbReference type="EMBL" id="CAF1270091.1"/>
    </source>
</evidence>
<dbReference type="InterPro" id="IPR050784">
    <property type="entry name" value="IAP"/>
</dbReference>
<evidence type="ECO:0000313" key="8">
    <source>
        <dbReference type="EMBL" id="CAF0990665.1"/>
    </source>
</evidence>
<dbReference type="Proteomes" id="UP000663829">
    <property type="component" value="Unassembled WGS sequence"/>
</dbReference>
<evidence type="ECO:0000256" key="4">
    <source>
        <dbReference type="ARBA" id="ARBA00022833"/>
    </source>
</evidence>
<dbReference type="EMBL" id="CAJNOK010006003">
    <property type="protein sequence ID" value="CAF0990665.1"/>
    <property type="molecule type" value="Genomic_DNA"/>
</dbReference>
<dbReference type="GO" id="GO:0005634">
    <property type="term" value="C:nucleus"/>
    <property type="evidence" value="ECO:0007669"/>
    <property type="project" value="TreeGrafter"/>
</dbReference>
<sequence>MASANVLRAVSYSHSNESKDTNETSSVYYQTYGTLIESIKQTLVEKADASYNSETQQKQITARNLKRKQRYDDDTQNTQKSIATGVQALHSFHELSIINEIRKRTYSHWQLKSPSRSQMIESGFFNCNVNDRVICIYCNLICQQFIVHDDPSEIHRILSPNCCFVKTNLISTSTSTPVILNEIPNAQTDIEVVSARACNQQFVEISKRHATYASWAHDDPLPAVDKLVRAGFFYTGTKAIVTCFYCNGSLQNWSAKDDPMIEHSRWFPHCLYAKQLCGDELYQKIQLSKRITQQDSDVSDVVLPLQIPDEGTLSKFVAARLDLPISQRVLAKFRLSIVKRCYEDQLRLKLTDFPSDIDLFMACLILQKEIEIINGKKENIIIPSQKLQKISEKNKQEAMEAQLNAALKCDKEEDSSATVSSTSSVSNTVVKHIYKTEEKVKSNGTSACLLCLTDEKRLACIPCGHLSTCVPCGHSLRTCPICRREIHAFVRVYT</sequence>
<feature type="region of interest" description="Disordered" evidence="6">
    <location>
        <begin position="1"/>
        <end position="23"/>
    </location>
</feature>
<keyword evidence="12" id="KW-1185">Reference proteome</keyword>
<evidence type="ECO:0000256" key="5">
    <source>
        <dbReference type="PROSITE-ProRule" id="PRU00175"/>
    </source>
</evidence>
<protein>
    <recommendedName>
        <fullName evidence="7">RING-type domain-containing protein</fullName>
    </recommendedName>
</protein>
<dbReference type="Proteomes" id="UP000677228">
    <property type="component" value="Unassembled WGS sequence"/>
</dbReference>
<dbReference type="SUPFAM" id="SSF57924">
    <property type="entry name" value="Inhibitor of apoptosis (IAP) repeat"/>
    <property type="match status" value="2"/>
</dbReference>
<keyword evidence="4" id="KW-0862">Zinc</keyword>
<dbReference type="InterPro" id="IPR001841">
    <property type="entry name" value="Znf_RING"/>
</dbReference>
<gene>
    <name evidence="9" type="ORF">GPM918_LOCUS27037</name>
    <name evidence="8" type="ORF">OVA965_LOCUS14057</name>
    <name evidence="11" type="ORF">SRO942_LOCUS27300</name>
    <name evidence="10" type="ORF">TMI583_LOCUS14060</name>
</gene>
<comment type="caution">
    <text evidence="9">The sequence shown here is derived from an EMBL/GenBank/DDBJ whole genome shotgun (WGS) entry which is preliminary data.</text>
</comment>
<dbReference type="Gene3D" id="1.10.533.10">
    <property type="entry name" value="Death Domain, Fas"/>
    <property type="match status" value="1"/>
</dbReference>
<dbReference type="GO" id="GO:0005737">
    <property type="term" value="C:cytoplasm"/>
    <property type="evidence" value="ECO:0007669"/>
    <property type="project" value="TreeGrafter"/>
</dbReference>
<dbReference type="PROSITE" id="PS50089">
    <property type="entry name" value="ZF_RING_2"/>
    <property type="match status" value="1"/>
</dbReference>
<dbReference type="InterPro" id="IPR011029">
    <property type="entry name" value="DEATH-like_dom_sf"/>
</dbReference>
<evidence type="ECO:0000256" key="6">
    <source>
        <dbReference type="SAM" id="MobiDB-lite"/>
    </source>
</evidence>
<evidence type="ECO:0000313" key="10">
    <source>
        <dbReference type="EMBL" id="CAF3760769.1"/>
    </source>
</evidence>
<dbReference type="OrthoDB" id="774873at2759"/>
<dbReference type="EMBL" id="CAJOBC010023013">
    <property type="protein sequence ID" value="CAF4057560.1"/>
    <property type="molecule type" value="Genomic_DNA"/>
</dbReference>
<dbReference type="GO" id="GO:0008270">
    <property type="term" value="F:zinc ion binding"/>
    <property type="evidence" value="ECO:0007669"/>
    <property type="project" value="UniProtKB-KW"/>
</dbReference>
<dbReference type="PROSITE" id="PS50143">
    <property type="entry name" value="BIR_REPEAT_2"/>
    <property type="match status" value="2"/>
</dbReference>
<keyword evidence="3 5" id="KW-0863">Zinc-finger</keyword>
<dbReference type="Gene3D" id="1.10.1170.10">
    <property type="entry name" value="Inhibitor Of Apoptosis Protein (2mihbC-IAP-1), Chain A"/>
    <property type="match status" value="3"/>
</dbReference>
<evidence type="ECO:0000256" key="3">
    <source>
        <dbReference type="ARBA" id="ARBA00022771"/>
    </source>
</evidence>
<organism evidence="9 12">
    <name type="scientific">Didymodactylos carnosus</name>
    <dbReference type="NCBI Taxonomy" id="1234261"/>
    <lineage>
        <taxon>Eukaryota</taxon>
        <taxon>Metazoa</taxon>
        <taxon>Spiralia</taxon>
        <taxon>Gnathifera</taxon>
        <taxon>Rotifera</taxon>
        <taxon>Eurotatoria</taxon>
        <taxon>Bdelloidea</taxon>
        <taxon>Philodinida</taxon>
        <taxon>Philodinidae</taxon>
        <taxon>Didymodactylos</taxon>
    </lineage>
</organism>
<feature type="domain" description="RING-type" evidence="7">
    <location>
        <begin position="448"/>
        <end position="483"/>
    </location>
</feature>
<dbReference type="GO" id="GO:0051726">
    <property type="term" value="P:regulation of cell cycle"/>
    <property type="evidence" value="ECO:0007669"/>
    <property type="project" value="TreeGrafter"/>
</dbReference>
<dbReference type="EMBL" id="CAJOBA010006010">
    <property type="protein sequence ID" value="CAF3760769.1"/>
    <property type="molecule type" value="Genomic_DNA"/>
</dbReference>
<dbReference type="Pfam" id="PF00653">
    <property type="entry name" value="BIR"/>
    <property type="match status" value="2"/>
</dbReference>
<dbReference type="PANTHER" id="PTHR10044">
    <property type="entry name" value="INHIBITOR OF APOPTOSIS"/>
    <property type="match status" value="1"/>
</dbReference>
<dbReference type="InterPro" id="IPR001370">
    <property type="entry name" value="BIR_rpt"/>
</dbReference>
<evidence type="ECO:0000256" key="1">
    <source>
        <dbReference type="ARBA" id="ARBA00006672"/>
    </source>
</evidence>
<dbReference type="Pfam" id="PF13920">
    <property type="entry name" value="zf-C3HC4_3"/>
    <property type="match status" value="1"/>
</dbReference>
<evidence type="ECO:0000313" key="12">
    <source>
        <dbReference type="Proteomes" id="UP000663829"/>
    </source>
</evidence>
<name>A0A815BP89_9BILA</name>
<evidence type="ECO:0000259" key="7">
    <source>
        <dbReference type="PROSITE" id="PS50089"/>
    </source>
</evidence>
<dbReference type="EMBL" id="CAJNOQ010011173">
    <property type="protein sequence ID" value="CAF1270091.1"/>
    <property type="molecule type" value="Genomic_DNA"/>
</dbReference>